<comment type="caution">
    <text evidence="1">The sequence shown here is derived from an EMBL/GenBank/DDBJ whole genome shotgun (WGS) entry which is preliminary data.</text>
</comment>
<protein>
    <submittedName>
        <fullName evidence="1">Uncharacterized protein</fullName>
    </submittedName>
</protein>
<organism evidence="1 2">
    <name type="scientific">Muricoprocola aceti</name>
    <dbReference type="NCBI Taxonomy" id="2981772"/>
    <lineage>
        <taxon>Bacteria</taxon>
        <taxon>Bacillati</taxon>
        <taxon>Bacillota</taxon>
        <taxon>Clostridia</taxon>
        <taxon>Lachnospirales</taxon>
        <taxon>Lachnospiraceae</taxon>
        <taxon>Muricoprocola</taxon>
    </lineage>
</organism>
<gene>
    <name evidence="1" type="ORF">OCV47_10420</name>
</gene>
<proteinExistence type="predicted"/>
<dbReference type="EMBL" id="JAOQKE010000013">
    <property type="protein sequence ID" value="MCU6725759.1"/>
    <property type="molecule type" value="Genomic_DNA"/>
</dbReference>
<dbReference type="RefSeq" id="WP_262655025.1">
    <property type="nucleotide sequence ID" value="NZ_JAOQKE010000013.1"/>
</dbReference>
<sequence length="136" mass="16184">MKKQEMTKERLESYRSCKEEIRELQYKLDHLGEGDSMIGNDTVFDYKTGYPRPQSVVGYDHKREERLRVLYETRIEKLQKECTEIEEWVEAIPDSLTRRIFRMYYIDGIGQNKIAKQVHLAQSKVSEKISKYLQSG</sequence>
<evidence type="ECO:0000313" key="2">
    <source>
        <dbReference type="Proteomes" id="UP001652338"/>
    </source>
</evidence>
<evidence type="ECO:0000313" key="1">
    <source>
        <dbReference type="EMBL" id="MCU6725759.1"/>
    </source>
</evidence>
<keyword evidence="2" id="KW-1185">Reference proteome</keyword>
<name>A0ABT2SMN4_9FIRM</name>
<dbReference type="InterPro" id="IPR036388">
    <property type="entry name" value="WH-like_DNA-bd_sf"/>
</dbReference>
<accession>A0ABT2SMN4</accession>
<dbReference type="Gene3D" id="1.10.10.10">
    <property type="entry name" value="Winged helix-like DNA-binding domain superfamily/Winged helix DNA-binding domain"/>
    <property type="match status" value="1"/>
</dbReference>
<dbReference type="Proteomes" id="UP001652338">
    <property type="component" value="Unassembled WGS sequence"/>
</dbReference>
<reference evidence="1 2" key="1">
    <citation type="journal article" date="2021" name="ISME Commun">
        <title>Automated analysis of genomic sequences facilitates high-throughput and comprehensive description of bacteria.</title>
        <authorList>
            <person name="Hitch T.C.A."/>
        </authorList>
    </citation>
    <scope>NUCLEOTIDE SEQUENCE [LARGE SCALE GENOMIC DNA]</scope>
    <source>
        <strain evidence="1 2">Sanger_29</strain>
    </source>
</reference>